<dbReference type="GeneID" id="89499162"/>
<reference evidence="2 3" key="1">
    <citation type="submission" date="2013-03" db="EMBL/GenBank/DDBJ databases">
        <title>Assembly of a new bacterial strain Brevibacillus borstelensis AK1.</title>
        <authorList>
            <person name="Rajan I."/>
            <person name="PoliReddy D."/>
            <person name="Sugumar T."/>
            <person name="Rathinam K."/>
            <person name="Alqarawi S."/>
            <person name="Khalil A.B."/>
            <person name="Sivakumar N."/>
        </authorList>
    </citation>
    <scope>NUCLEOTIDE SEQUENCE [LARGE SCALE GENOMIC DNA]</scope>
    <source>
        <strain evidence="2 3">AK1</strain>
    </source>
</reference>
<organism evidence="2 3">
    <name type="scientific">Brevibacillus borstelensis AK1</name>
    <dbReference type="NCBI Taxonomy" id="1300222"/>
    <lineage>
        <taxon>Bacteria</taxon>
        <taxon>Bacillati</taxon>
        <taxon>Bacillota</taxon>
        <taxon>Bacilli</taxon>
        <taxon>Bacillales</taxon>
        <taxon>Paenibacillaceae</taxon>
        <taxon>Brevibacillus</taxon>
    </lineage>
</organism>
<keyword evidence="1" id="KW-0812">Transmembrane</keyword>
<gene>
    <name evidence="2" type="ORF">I532_02655</name>
</gene>
<dbReference type="AlphaFoldDB" id="M8DDR5"/>
<protein>
    <submittedName>
        <fullName evidence="2">Uncharacterized protein</fullName>
    </submittedName>
</protein>
<proteinExistence type="predicted"/>
<dbReference type="Proteomes" id="UP000012081">
    <property type="component" value="Unassembled WGS sequence"/>
</dbReference>
<keyword evidence="3" id="KW-1185">Reference proteome</keyword>
<sequence length="139" mass="15636">MKLSTREWVTPVVSGAIVWLLVTLFFRYFGHHVLVSVTHDLFFPVFLGLEAVTAIALYLVGLSYHLIDPSKYGLVRFGMLGTAVGLMLDSISLSNHTLFFPHMSDEQVLSFSVWVVFAYGLYILIPAWQNTLALARRKG</sequence>
<feature type="transmembrane region" description="Helical" evidence="1">
    <location>
        <begin position="108"/>
        <end position="128"/>
    </location>
</feature>
<name>M8DDR5_9BACL</name>
<feature type="transmembrane region" description="Helical" evidence="1">
    <location>
        <begin position="72"/>
        <end position="88"/>
    </location>
</feature>
<feature type="transmembrane region" description="Helical" evidence="1">
    <location>
        <begin position="41"/>
        <end position="60"/>
    </location>
</feature>
<evidence type="ECO:0000313" key="3">
    <source>
        <dbReference type="Proteomes" id="UP000012081"/>
    </source>
</evidence>
<dbReference type="PATRIC" id="fig|1300222.3.peg.564"/>
<dbReference type="EMBL" id="APBN01000001">
    <property type="protein sequence ID" value="EMT54469.1"/>
    <property type="molecule type" value="Genomic_DNA"/>
</dbReference>
<accession>M8DDR5</accession>
<evidence type="ECO:0000256" key="1">
    <source>
        <dbReference type="SAM" id="Phobius"/>
    </source>
</evidence>
<keyword evidence="1" id="KW-1133">Transmembrane helix</keyword>
<feature type="transmembrane region" description="Helical" evidence="1">
    <location>
        <begin position="12"/>
        <end position="29"/>
    </location>
</feature>
<dbReference type="STRING" id="1300222.I532_02655"/>
<keyword evidence="1" id="KW-0472">Membrane</keyword>
<dbReference type="RefSeq" id="WP_003386225.1">
    <property type="nucleotide sequence ID" value="NZ_APBN01000001.1"/>
</dbReference>
<dbReference type="OrthoDB" id="2679428at2"/>
<evidence type="ECO:0000313" key="2">
    <source>
        <dbReference type="EMBL" id="EMT54469.1"/>
    </source>
</evidence>
<comment type="caution">
    <text evidence="2">The sequence shown here is derived from an EMBL/GenBank/DDBJ whole genome shotgun (WGS) entry which is preliminary data.</text>
</comment>